<comment type="caution">
    <text evidence="2">The sequence shown here is derived from an EMBL/GenBank/DDBJ whole genome shotgun (WGS) entry which is preliminary data.</text>
</comment>
<evidence type="ECO:0000259" key="1">
    <source>
        <dbReference type="PROSITE" id="PS50943"/>
    </source>
</evidence>
<dbReference type="Pfam" id="PF18768">
    <property type="entry name" value="RNPP_C"/>
    <property type="match status" value="1"/>
</dbReference>
<dbReference type="CDD" id="cd00093">
    <property type="entry name" value="HTH_XRE"/>
    <property type="match status" value="1"/>
</dbReference>
<dbReference type="PANTHER" id="PTHR37038:SF14">
    <property type="entry name" value="TRANSCRIPTIONAL ACTIVATOR"/>
    <property type="match status" value="1"/>
</dbReference>
<dbReference type="Proteomes" id="UP001549167">
    <property type="component" value="Unassembled WGS sequence"/>
</dbReference>
<sequence>MNDQRIGEKLKELRVYYGLSQKELSEDICTQAYISQVEAGNKNVASDILYQLSERLGVDVNYILFASYHERYEYIMDVEQQARTLVEMKDYRSLMNLIEAEENGPLLGSRHFHQFILWHKAIAVRYLEKDLDKALLLLQDALTLAKTSIKAASEREVQILSNMGSIYAEKGDYHLAITYYETGLQKLWQMPVYEAKSETGLLYNLARVLLMNQQAEESLACCDKAIALCKSNLTFHGLGESYFIQGHCHKHLGDAEKAEDSFMHAKRVFELIDHQSFVAKVDQQLAKLQDA</sequence>
<dbReference type="InterPro" id="IPR041315">
    <property type="entry name" value="PlcR_TPR"/>
</dbReference>
<protein>
    <submittedName>
        <fullName evidence="2">Tetratricopeptide (TPR) repeat protein</fullName>
    </submittedName>
</protein>
<accession>A0ABV2KV19</accession>
<name>A0ABV2KV19_9BACI</name>
<dbReference type="SUPFAM" id="SSF48452">
    <property type="entry name" value="TPR-like"/>
    <property type="match status" value="1"/>
</dbReference>
<dbReference type="InterPro" id="IPR011990">
    <property type="entry name" value="TPR-like_helical_dom_sf"/>
</dbReference>
<dbReference type="PANTHER" id="PTHR37038">
    <property type="entry name" value="TRANSCRIPTIONAL REGULATOR-RELATED"/>
    <property type="match status" value="1"/>
</dbReference>
<dbReference type="InterPro" id="IPR001387">
    <property type="entry name" value="Cro/C1-type_HTH"/>
</dbReference>
<reference evidence="2 3" key="1">
    <citation type="submission" date="2024-06" db="EMBL/GenBank/DDBJ databases">
        <title>Genomic Encyclopedia of Type Strains, Phase IV (KMG-IV): sequencing the most valuable type-strain genomes for metagenomic binning, comparative biology and taxonomic classification.</title>
        <authorList>
            <person name="Goeker M."/>
        </authorList>
    </citation>
    <scope>NUCLEOTIDE SEQUENCE [LARGE SCALE GENOMIC DNA]</scope>
    <source>
        <strain evidence="2 3">DSM 23520</strain>
    </source>
</reference>
<dbReference type="SMART" id="SM00028">
    <property type="entry name" value="TPR"/>
    <property type="match status" value="4"/>
</dbReference>
<proteinExistence type="predicted"/>
<organism evidence="2 3">
    <name type="scientific">Alkalibacillus flavidus</name>
    <dbReference type="NCBI Taxonomy" id="546021"/>
    <lineage>
        <taxon>Bacteria</taxon>
        <taxon>Bacillati</taxon>
        <taxon>Bacillota</taxon>
        <taxon>Bacilli</taxon>
        <taxon>Bacillales</taxon>
        <taxon>Bacillaceae</taxon>
        <taxon>Alkalibacillus</taxon>
    </lineage>
</organism>
<dbReference type="Gene3D" id="1.25.40.10">
    <property type="entry name" value="Tetratricopeptide repeat domain"/>
    <property type="match status" value="1"/>
</dbReference>
<evidence type="ECO:0000313" key="3">
    <source>
        <dbReference type="Proteomes" id="UP001549167"/>
    </source>
</evidence>
<keyword evidence="3" id="KW-1185">Reference proteome</keyword>
<dbReference type="RefSeq" id="WP_354220006.1">
    <property type="nucleotide sequence ID" value="NZ_JBEPMX010000006.1"/>
</dbReference>
<dbReference type="SUPFAM" id="SSF47413">
    <property type="entry name" value="lambda repressor-like DNA-binding domains"/>
    <property type="match status" value="1"/>
</dbReference>
<dbReference type="InterPro" id="IPR010982">
    <property type="entry name" value="Lambda_DNA-bd_dom_sf"/>
</dbReference>
<dbReference type="SMART" id="SM00530">
    <property type="entry name" value="HTH_XRE"/>
    <property type="match status" value="1"/>
</dbReference>
<dbReference type="InterPro" id="IPR019734">
    <property type="entry name" value="TPR_rpt"/>
</dbReference>
<dbReference type="InterPro" id="IPR053163">
    <property type="entry name" value="HTH-type_regulator_Rgg"/>
</dbReference>
<feature type="domain" description="HTH cro/C1-type" evidence="1">
    <location>
        <begin position="10"/>
        <end position="63"/>
    </location>
</feature>
<dbReference type="Pfam" id="PF01381">
    <property type="entry name" value="HTH_3"/>
    <property type="match status" value="1"/>
</dbReference>
<gene>
    <name evidence="2" type="ORF">ABID56_001523</name>
</gene>
<dbReference type="PROSITE" id="PS50943">
    <property type="entry name" value="HTH_CROC1"/>
    <property type="match status" value="1"/>
</dbReference>
<dbReference type="EMBL" id="JBEPMX010000006">
    <property type="protein sequence ID" value="MET3683428.1"/>
    <property type="molecule type" value="Genomic_DNA"/>
</dbReference>
<evidence type="ECO:0000313" key="2">
    <source>
        <dbReference type="EMBL" id="MET3683428.1"/>
    </source>
</evidence>